<feature type="region of interest" description="Disordered" evidence="1">
    <location>
        <begin position="18"/>
        <end position="177"/>
    </location>
</feature>
<feature type="compositionally biased region" description="Low complexity" evidence="1">
    <location>
        <begin position="80"/>
        <end position="104"/>
    </location>
</feature>
<dbReference type="AlphaFoldDB" id="A0A8J2JQP6"/>
<protein>
    <submittedName>
        <fullName evidence="2">Uncharacterized protein</fullName>
    </submittedName>
</protein>
<feature type="compositionally biased region" description="Polar residues" evidence="1">
    <location>
        <begin position="57"/>
        <end position="79"/>
    </location>
</feature>
<dbReference type="Proteomes" id="UP000708208">
    <property type="component" value="Unassembled WGS sequence"/>
</dbReference>
<reference evidence="2" key="1">
    <citation type="submission" date="2021-06" db="EMBL/GenBank/DDBJ databases">
        <authorList>
            <person name="Hodson N. C."/>
            <person name="Mongue J. A."/>
            <person name="Jaron S. K."/>
        </authorList>
    </citation>
    <scope>NUCLEOTIDE SEQUENCE</scope>
</reference>
<comment type="caution">
    <text evidence="2">The sequence shown here is derived from an EMBL/GenBank/DDBJ whole genome shotgun (WGS) entry which is preliminary data.</text>
</comment>
<proteinExistence type="predicted"/>
<keyword evidence="3" id="KW-1185">Reference proteome</keyword>
<accession>A0A8J2JQP6</accession>
<evidence type="ECO:0000313" key="2">
    <source>
        <dbReference type="EMBL" id="CAG7719549.1"/>
    </source>
</evidence>
<gene>
    <name evidence="2" type="ORF">AFUS01_LOCUS8871</name>
</gene>
<organism evidence="2 3">
    <name type="scientific">Allacma fusca</name>
    <dbReference type="NCBI Taxonomy" id="39272"/>
    <lineage>
        <taxon>Eukaryota</taxon>
        <taxon>Metazoa</taxon>
        <taxon>Ecdysozoa</taxon>
        <taxon>Arthropoda</taxon>
        <taxon>Hexapoda</taxon>
        <taxon>Collembola</taxon>
        <taxon>Symphypleona</taxon>
        <taxon>Sminthuridae</taxon>
        <taxon>Allacma</taxon>
    </lineage>
</organism>
<evidence type="ECO:0000256" key="1">
    <source>
        <dbReference type="SAM" id="MobiDB-lite"/>
    </source>
</evidence>
<feature type="compositionally biased region" description="Basic residues" evidence="1">
    <location>
        <begin position="130"/>
        <end position="143"/>
    </location>
</feature>
<sequence>MYPVLAAPVPMEEHLLPQNYKGVEPMEVTPASTTGGGNPTVNSAAESGKTEPDGVGATTTSKDPNNSQNPTAPVTSTDEANNGSSNSATTTTAHSDTTTTSVPAVLPPPPIAHPVAVPHMGMPPPPGGHPGHHLQPHHPHAHHIPPGAGGPGSGYMPTAASSHHGTNHGMPALHPQHHLNSVPGPFIYPHPAGFVYGPPIFHGK</sequence>
<dbReference type="EMBL" id="CAJVCH010062451">
    <property type="protein sequence ID" value="CAG7719549.1"/>
    <property type="molecule type" value="Genomic_DNA"/>
</dbReference>
<evidence type="ECO:0000313" key="3">
    <source>
        <dbReference type="Proteomes" id="UP000708208"/>
    </source>
</evidence>
<name>A0A8J2JQP6_9HEXA</name>